<name>A0A1Y1WQI2_9FUNG</name>
<dbReference type="EMBL" id="MCFE01000989">
    <property type="protein sequence ID" value="ORX75789.1"/>
    <property type="molecule type" value="Genomic_DNA"/>
</dbReference>
<gene>
    <name evidence="1" type="ORF">K493DRAFT_110697</name>
</gene>
<evidence type="ECO:0000313" key="1">
    <source>
        <dbReference type="EMBL" id="ORX75789.1"/>
    </source>
</evidence>
<comment type="caution">
    <text evidence="1">The sequence shown here is derived from an EMBL/GenBank/DDBJ whole genome shotgun (WGS) entry which is preliminary data.</text>
</comment>
<dbReference type="Proteomes" id="UP000193498">
    <property type="component" value="Unassembled WGS sequence"/>
</dbReference>
<proteinExistence type="predicted"/>
<keyword evidence="2" id="KW-1185">Reference proteome</keyword>
<dbReference type="InParanoid" id="A0A1Y1WQI2"/>
<protein>
    <submittedName>
        <fullName evidence="1">Uncharacterized protein</fullName>
    </submittedName>
</protein>
<accession>A0A1Y1WQI2</accession>
<sequence>MQFLRHKPRADDTCHPLQSVHTRPTSRVHVIHPVAFPDVVVLVAIIVPSSDKMVVWQTMDDEPDFLQS</sequence>
<organism evidence="1 2">
    <name type="scientific">Basidiobolus meristosporus CBS 931.73</name>
    <dbReference type="NCBI Taxonomy" id="1314790"/>
    <lineage>
        <taxon>Eukaryota</taxon>
        <taxon>Fungi</taxon>
        <taxon>Fungi incertae sedis</taxon>
        <taxon>Zoopagomycota</taxon>
        <taxon>Entomophthoromycotina</taxon>
        <taxon>Basidiobolomycetes</taxon>
        <taxon>Basidiobolales</taxon>
        <taxon>Basidiobolaceae</taxon>
        <taxon>Basidiobolus</taxon>
    </lineage>
</organism>
<reference evidence="1 2" key="1">
    <citation type="submission" date="2016-07" db="EMBL/GenBank/DDBJ databases">
        <title>Pervasive Adenine N6-methylation of Active Genes in Fungi.</title>
        <authorList>
            <consortium name="DOE Joint Genome Institute"/>
            <person name="Mondo S.J."/>
            <person name="Dannebaum R.O."/>
            <person name="Kuo R.C."/>
            <person name="Labutti K."/>
            <person name="Haridas S."/>
            <person name="Kuo A."/>
            <person name="Salamov A."/>
            <person name="Ahrendt S.R."/>
            <person name="Lipzen A."/>
            <person name="Sullivan W."/>
            <person name="Andreopoulos W.B."/>
            <person name="Clum A."/>
            <person name="Lindquist E."/>
            <person name="Daum C."/>
            <person name="Ramamoorthy G.K."/>
            <person name="Gryganskyi A."/>
            <person name="Culley D."/>
            <person name="Magnuson J.K."/>
            <person name="James T.Y."/>
            <person name="O'Malley M.A."/>
            <person name="Stajich J.E."/>
            <person name="Spatafora J.W."/>
            <person name="Visel A."/>
            <person name="Grigoriev I.V."/>
        </authorList>
    </citation>
    <scope>NUCLEOTIDE SEQUENCE [LARGE SCALE GENOMIC DNA]</scope>
    <source>
        <strain evidence="1 2">CBS 931.73</strain>
    </source>
</reference>
<evidence type="ECO:0000313" key="2">
    <source>
        <dbReference type="Proteomes" id="UP000193498"/>
    </source>
</evidence>
<dbReference type="AlphaFoldDB" id="A0A1Y1WQI2"/>